<name>A0AAD8NKH1_TARER</name>
<evidence type="ECO:0000313" key="4">
    <source>
        <dbReference type="Proteomes" id="UP001229421"/>
    </source>
</evidence>
<protein>
    <recommendedName>
        <fullName evidence="5">F-box domain-containing protein</fullName>
    </recommendedName>
</protein>
<accession>A0AAD8NKH1</accession>
<dbReference type="AlphaFoldDB" id="A0AAD8NKH1"/>
<gene>
    <name evidence="3" type="ORF">QVD17_33170</name>
</gene>
<dbReference type="Pfam" id="PF24758">
    <property type="entry name" value="LRR_At5g56370"/>
    <property type="match status" value="1"/>
</dbReference>
<sequence>MSSKHVDRLSMLPEEIWLHILSLLPLKFAVQATILSKQWRHTWTLLTNLNFDGFHPIHDKQRLETFVDGVMKYRITSQVNIFRLCYVYWSVRKSALSNWINEAVRLNVRELDIELIRLELPLSLFTCKTLTKLRLSNGRYDKSGWECPCPVNLPCLKILDITVYGDPFLNAFKLISGSPMLESLSLQILLHSGEEEYIFNIPTLKRMKLSFHNCSDTNKVVLNVPNLESLYVGGKMFSLFVMEDVSSLVAATIKCHSIYGRGDLWDALLKGVGGVKSLSIGKVPYISYISPPPGIPNMSRKVKQLVLEDSWKSKEIVQVLESCPGLEHLHVQKSAEFDWIAPKLVPACMLTNLTTIKLKVLGDMKCDVKFLEYMLGNGQVLKRVTIIWKSICNIRQEIMLCSQQLLKLPRASRDCEIYVNETMLRSTGI</sequence>
<evidence type="ECO:0000259" key="2">
    <source>
        <dbReference type="SMART" id="SM00579"/>
    </source>
</evidence>
<evidence type="ECO:0000313" key="3">
    <source>
        <dbReference type="EMBL" id="KAK1412157.1"/>
    </source>
</evidence>
<dbReference type="PANTHER" id="PTHR31900">
    <property type="entry name" value="F-BOX/RNI SUPERFAMILY PROTEIN-RELATED"/>
    <property type="match status" value="1"/>
</dbReference>
<dbReference type="InterPro" id="IPR050232">
    <property type="entry name" value="FBL13/AtMIF1-like"/>
</dbReference>
<dbReference type="Pfam" id="PF00646">
    <property type="entry name" value="F-box"/>
    <property type="match status" value="1"/>
</dbReference>
<dbReference type="InterPro" id="IPR055411">
    <property type="entry name" value="LRR_FXL15/At3g58940/PEG3-like"/>
</dbReference>
<dbReference type="PANTHER" id="PTHR31900:SF31">
    <property type="entry name" value="F-BOX_LRR-REPEAT PROTEIN 13-LIKE"/>
    <property type="match status" value="1"/>
</dbReference>
<organism evidence="3 4">
    <name type="scientific">Tagetes erecta</name>
    <name type="common">African marigold</name>
    <dbReference type="NCBI Taxonomy" id="13708"/>
    <lineage>
        <taxon>Eukaryota</taxon>
        <taxon>Viridiplantae</taxon>
        <taxon>Streptophyta</taxon>
        <taxon>Embryophyta</taxon>
        <taxon>Tracheophyta</taxon>
        <taxon>Spermatophyta</taxon>
        <taxon>Magnoliopsida</taxon>
        <taxon>eudicotyledons</taxon>
        <taxon>Gunneridae</taxon>
        <taxon>Pentapetalae</taxon>
        <taxon>asterids</taxon>
        <taxon>campanulids</taxon>
        <taxon>Asterales</taxon>
        <taxon>Asteraceae</taxon>
        <taxon>Asteroideae</taxon>
        <taxon>Heliantheae alliance</taxon>
        <taxon>Tageteae</taxon>
        <taxon>Tagetes</taxon>
    </lineage>
</organism>
<dbReference type="SMART" id="SM00579">
    <property type="entry name" value="FBD"/>
    <property type="match status" value="1"/>
</dbReference>
<dbReference type="InterPro" id="IPR006566">
    <property type="entry name" value="FBD"/>
</dbReference>
<feature type="domain" description="FBD" evidence="2">
    <location>
        <begin position="347"/>
        <end position="420"/>
    </location>
</feature>
<dbReference type="InterPro" id="IPR032675">
    <property type="entry name" value="LRR_dom_sf"/>
</dbReference>
<comment type="caution">
    <text evidence="3">The sequence shown here is derived from an EMBL/GenBank/DDBJ whole genome shotgun (WGS) entry which is preliminary data.</text>
</comment>
<dbReference type="Gene3D" id="1.20.1280.50">
    <property type="match status" value="1"/>
</dbReference>
<dbReference type="InterPro" id="IPR001810">
    <property type="entry name" value="F-box_dom"/>
</dbReference>
<dbReference type="InterPro" id="IPR053781">
    <property type="entry name" value="F-box_AtFBL13-like"/>
</dbReference>
<dbReference type="Pfam" id="PF08387">
    <property type="entry name" value="FBD"/>
    <property type="match status" value="1"/>
</dbReference>
<dbReference type="SUPFAM" id="SSF81383">
    <property type="entry name" value="F-box domain"/>
    <property type="match status" value="1"/>
</dbReference>
<proteinExistence type="predicted"/>
<evidence type="ECO:0008006" key="5">
    <source>
        <dbReference type="Google" id="ProtNLM"/>
    </source>
</evidence>
<feature type="domain" description="F-box" evidence="1">
    <location>
        <begin position="12"/>
        <end position="52"/>
    </location>
</feature>
<dbReference type="CDD" id="cd22160">
    <property type="entry name" value="F-box_AtFBL13-like"/>
    <property type="match status" value="1"/>
</dbReference>
<dbReference type="Proteomes" id="UP001229421">
    <property type="component" value="Unassembled WGS sequence"/>
</dbReference>
<evidence type="ECO:0000259" key="1">
    <source>
        <dbReference type="SMART" id="SM00256"/>
    </source>
</evidence>
<keyword evidence="4" id="KW-1185">Reference proteome</keyword>
<dbReference type="EMBL" id="JAUHHV010000009">
    <property type="protein sequence ID" value="KAK1412157.1"/>
    <property type="molecule type" value="Genomic_DNA"/>
</dbReference>
<dbReference type="SUPFAM" id="SSF52047">
    <property type="entry name" value="RNI-like"/>
    <property type="match status" value="1"/>
</dbReference>
<dbReference type="SMART" id="SM00256">
    <property type="entry name" value="FBOX"/>
    <property type="match status" value="1"/>
</dbReference>
<dbReference type="Gene3D" id="3.80.10.10">
    <property type="entry name" value="Ribonuclease Inhibitor"/>
    <property type="match status" value="1"/>
</dbReference>
<dbReference type="InterPro" id="IPR036047">
    <property type="entry name" value="F-box-like_dom_sf"/>
</dbReference>
<reference evidence="3" key="1">
    <citation type="journal article" date="2023" name="bioRxiv">
        <title>Improved chromosome-level genome assembly for marigold (Tagetes erecta).</title>
        <authorList>
            <person name="Jiang F."/>
            <person name="Yuan L."/>
            <person name="Wang S."/>
            <person name="Wang H."/>
            <person name="Xu D."/>
            <person name="Wang A."/>
            <person name="Fan W."/>
        </authorList>
    </citation>
    <scope>NUCLEOTIDE SEQUENCE</scope>
    <source>
        <strain evidence="3">WSJ</strain>
        <tissue evidence="3">Leaf</tissue>
    </source>
</reference>